<feature type="region of interest" description="Disordered" evidence="3">
    <location>
        <begin position="97"/>
        <end position="132"/>
    </location>
</feature>
<feature type="domain" description="HTH tetR-type" evidence="4">
    <location>
        <begin position="132"/>
        <end position="192"/>
    </location>
</feature>
<dbReference type="Pfam" id="PF21306">
    <property type="entry name" value="TetR_C_40"/>
    <property type="match status" value="1"/>
</dbReference>
<feature type="DNA-binding region" description="H-T-H motif" evidence="2">
    <location>
        <begin position="155"/>
        <end position="174"/>
    </location>
</feature>
<dbReference type="Pfam" id="PF00440">
    <property type="entry name" value="TetR_N"/>
    <property type="match status" value="1"/>
</dbReference>
<dbReference type="InterPro" id="IPR050624">
    <property type="entry name" value="HTH-type_Tx_Regulator"/>
</dbReference>
<evidence type="ECO:0000313" key="5">
    <source>
        <dbReference type="EMBL" id="MBB2925896.1"/>
    </source>
</evidence>
<keyword evidence="1 2" id="KW-0238">DNA-binding</keyword>
<dbReference type="InterPro" id="IPR049513">
    <property type="entry name" value="TetR_C_40"/>
</dbReference>
<reference evidence="5 6" key="1">
    <citation type="submission" date="2020-08" db="EMBL/GenBank/DDBJ databases">
        <title>Genomic Encyclopedia of Type Strains, Phase IV (KMG-V): Genome sequencing to study the core and pangenomes of soil and plant-associated prokaryotes.</title>
        <authorList>
            <person name="Whitman W."/>
        </authorList>
    </citation>
    <scope>NUCLEOTIDE SEQUENCE [LARGE SCALE GENOMIC DNA]</scope>
    <source>
        <strain evidence="5 6">SRMrh-85</strain>
    </source>
</reference>
<evidence type="ECO:0000313" key="6">
    <source>
        <dbReference type="Proteomes" id="UP000533533"/>
    </source>
</evidence>
<comment type="caution">
    <text evidence="5">The sequence shown here is derived from an EMBL/GenBank/DDBJ whole genome shotgun (WGS) entry which is preliminary data.</text>
</comment>
<dbReference type="InterPro" id="IPR001647">
    <property type="entry name" value="HTH_TetR"/>
</dbReference>
<dbReference type="EMBL" id="JACHVZ010000001">
    <property type="protein sequence ID" value="MBB2925896.1"/>
    <property type="molecule type" value="Genomic_DNA"/>
</dbReference>
<dbReference type="PROSITE" id="PS50977">
    <property type="entry name" value="HTH_TETR_2"/>
    <property type="match status" value="1"/>
</dbReference>
<organism evidence="5 6">
    <name type="scientific">Paraburkholderia silvatlantica</name>
    <dbReference type="NCBI Taxonomy" id="321895"/>
    <lineage>
        <taxon>Bacteria</taxon>
        <taxon>Pseudomonadati</taxon>
        <taxon>Pseudomonadota</taxon>
        <taxon>Betaproteobacteria</taxon>
        <taxon>Burkholderiales</taxon>
        <taxon>Burkholderiaceae</taxon>
        <taxon>Paraburkholderia</taxon>
    </lineage>
</organism>
<keyword evidence="6" id="KW-1185">Reference proteome</keyword>
<gene>
    <name evidence="5" type="ORF">FHX59_000302</name>
</gene>
<dbReference type="Gene3D" id="1.10.357.10">
    <property type="entry name" value="Tetracycline Repressor, domain 2"/>
    <property type="match status" value="1"/>
</dbReference>
<sequence>MQPEVVEKTLGFSEVGPIEHQIGQSRRFCRRIRVTRRLLSRQLRGGTVFGGRLHSPSMYFVRPASGAVYDIKLMTDSFVNIEIRIYTVKKTTNETIMTTTTNRRPPKRSPRAAPSPAPVVDEREPRGARRKRETRARLLDAALRLMAEKGMEGVAINEITEAADVGFGSFYNHFESKDAIYSTLVDNVFEEFADMLDRLAGGISDPAEVVAVSVRHTILRARHDPVWGRFLIREGFSAGMLSRGLGQRLLRDIGNGIEAKRFVVADPLIGFLAVGGTVLSAIAAELNYVVPGATAAGVLEELGFDGERLPERTAAMLLQTLGLKRAEAEKVAARPLPAAEETAEED</sequence>
<dbReference type="Proteomes" id="UP000533533">
    <property type="component" value="Unassembled WGS sequence"/>
</dbReference>
<evidence type="ECO:0000256" key="2">
    <source>
        <dbReference type="PROSITE-ProRule" id="PRU00335"/>
    </source>
</evidence>
<dbReference type="PANTHER" id="PTHR43479">
    <property type="entry name" value="ACREF/ENVCD OPERON REPRESSOR-RELATED"/>
    <property type="match status" value="1"/>
</dbReference>
<proteinExistence type="predicted"/>
<evidence type="ECO:0000259" key="4">
    <source>
        <dbReference type="PROSITE" id="PS50977"/>
    </source>
</evidence>
<evidence type="ECO:0000256" key="1">
    <source>
        <dbReference type="ARBA" id="ARBA00023125"/>
    </source>
</evidence>
<dbReference type="SUPFAM" id="SSF46689">
    <property type="entry name" value="Homeodomain-like"/>
    <property type="match status" value="1"/>
</dbReference>
<name>A0ABR6FEQ3_9BURK</name>
<evidence type="ECO:0000256" key="3">
    <source>
        <dbReference type="SAM" id="MobiDB-lite"/>
    </source>
</evidence>
<dbReference type="PANTHER" id="PTHR43479:SF11">
    <property type="entry name" value="ACREF_ENVCD OPERON REPRESSOR-RELATED"/>
    <property type="match status" value="1"/>
</dbReference>
<accession>A0ABR6FEQ3</accession>
<protein>
    <submittedName>
        <fullName evidence="5">AcrR family transcriptional regulator</fullName>
    </submittedName>
</protein>
<dbReference type="PRINTS" id="PR00455">
    <property type="entry name" value="HTHTETR"/>
</dbReference>
<dbReference type="InterPro" id="IPR009057">
    <property type="entry name" value="Homeodomain-like_sf"/>
</dbReference>